<keyword evidence="5" id="KW-1185">Reference proteome</keyword>
<organism evidence="4 5">
    <name type="scientific">Streptacidiphilus jiangxiensis</name>
    <dbReference type="NCBI Taxonomy" id="235985"/>
    <lineage>
        <taxon>Bacteria</taxon>
        <taxon>Bacillati</taxon>
        <taxon>Actinomycetota</taxon>
        <taxon>Actinomycetes</taxon>
        <taxon>Kitasatosporales</taxon>
        <taxon>Streptomycetaceae</taxon>
        <taxon>Streptacidiphilus</taxon>
    </lineage>
</organism>
<dbReference type="Pfam" id="PF00440">
    <property type="entry name" value="TetR_N"/>
    <property type="match status" value="1"/>
</dbReference>
<dbReference type="SUPFAM" id="SSF46689">
    <property type="entry name" value="Homeodomain-like"/>
    <property type="match status" value="1"/>
</dbReference>
<dbReference type="InterPro" id="IPR001647">
    <property type="entry name" value="HTH_TetR"/>
</dbReference>
<protein>
    <submittedName>
        <fullName evidence="4">DNA-binding transcriptional regulator, AcrR family</fullName>
    </submittedName>
</protein>
<evidence type="ECO:0000313" key="5">
    <source>
        <dbReference type="Proteomes" id="UP000183015"/>
    </source>
</evidence>
<evidence type="ECO:0000313" key="4">
    <source>
        <dbReference type="EMBL" id="SEL93475.1"/>
    </source>
</evidence>
<dbReference type="PANTHER" id="PTHR30055:SF174">
    <property type="entry name" value="TRANSCRIPTIONAL REGULATORY PROTEIN (PROBABLY TETR-FAMILY)-RELATED"/>
    <property type="match status" value="1"/>
</dbReference>
<dbReference type="STRING" id="235985.SAMN05414137_115148"/>
<dbReference type="PRINTS" id="PR00455">
    <property type="entry name" value="HTHTETR"/>
</dbReference>
<dbReference type="GO" id="GO:0000976">
    <property type="term" value="F:transcription cis-regulatory region binding"/>
    <property type="evidence" value="ECO:0007669"/>
    <property type="project" value="TreeGrafter"/>
</dbReference>
<evidence type="ECO:0000259" key="3">
    <source>
        <dbReference type="PROSITE" id="PS50977"/>
    </source>
</evidence>
<keyword evidence="1 2" id="KW-0238">DNA-binding</keyword>
<dbReference type="eggNOG" id="COG1309">
    <property type="taxonomic scope" value="Bacteria"/>
</dbReference>
<evidence type="ECO:0000256" key="1">
    <source>
        <dbReference type="ARBA" id="ARBA00023125"/>
    </source>
</evidence>
<evidence type="ECO:0000256" key="2">
    <source>
        <dbReference type="PROSITE-ProRule" id="PRU00335"/>
    </source>
</evidence>
<dbReference type="EMBL" id="FOAZ01000015">
    <property type="protein sequence ID" value="SEL93475.1"/>
    <property type="molecule type" value="Genomic_DNA"/>
</dbReference>
<feature type="domain" description="HTH tetR-type" evidence="3">
    <location>
        <begin position="11"/>
        <end position="71"/>
    </location>
</feature>
<accession>A0A1H7U9U0</accession>
<dbReference type="PANTHER" id="PTHR30055">
    <property type="entry name" value="HTH-TYPE TRANSCRIPTIONAL REGULATOR RUTR"/>
    <property type="match status" value="1"/>
</dbReference>
<dbReference type="RefSeq" id="WP_042450517.1">
    <property type="nucleotide sequence ID" value="NZ_BBPN01000019.1"/>
</dbReference>
<sequence>MPSPRQRLHPADRRAQLLSVGARLFAEHPYEDVLMEEVAGQAGVSRALLYRHFSSKHELFAAVYQEAADRLLTETRLDPADSLLDQIVQGMDVHLDYFIANRNAVLAANRVLAGDPVIQTIMNGELDALRARLLTVLDLADETTRAAVSAVVRAWLVFVQVLVVDWLTEETCSRAALRDVFVGSLLGALQPLLPAHVAAAALPPVRPGAPAPE</sequence>
<dbReference type="AlphaFoldDB" id="A0A1H7U9U0"/>
<name>A0A1H7U9U0_STRJI</name>
<dbReference type="GO" id="GO:0003700">
    <property type="term" value="F:DNA-binding transcription factor activity"/>
    <property type="evidence" value="ECO:0007669"/>
    <property type="project" value="TreeGrafter"/>
</dbReference>
<dbReference type="InterPro" id="IPR050109">
    <property type="entry name" value="HTH-type_TetR-like_transc_reg"/>
</dbReference>
<dbReference type="Proteomes" id="UP000183015">
    <property type="component" value="Unassembled WGS sequence"/>
</dbReference>
<gene>
    <name evidence="4" type="ORF">SAMN05414137_115148</name>
</gene>
<reference evidence="5" key="1">
    <citation type="submission" date="2016-10" db="EMBL/GenBank/DDBJ databases">
        <authorList>
            <person name="Varghese N."/>
        </authorList>
    </citation>
    <scope>NUCLEOTIDE SEQUENCE [LARGE SCALE GENOMIC DNA]</scope>
    <source>
        <strain evidence="5">DSM 45096 / BCRC 16803 / CGMCC 4.1857 / CIP 109030 / JCM 12277 / KCTC 19219 / NBRC 100920 / 33214</strain>
    </source>
</reference>
<dbReference type="OrthoDB" id="8479950at2"/>
<dbReference type="Gene3D" id="1.10.357.10">
    <property type="entry name" value="Tetracycline Repressor, domain 2"/>
    <property type="match status" value="1"/>
</dbReference>
<dbReference type="InterPro" id="IPR009057">
    <property type="entry name" value="Homeodomain-like_sf"/>
</dbReference>
<feature type="DNA-binding region" description="H-T-H motif" evidence="2">
    <location>
        <begin position="34"/>
        <end position="53"/>
    </location>
</feature>
<proteinExistence type="predicted"/>
<dbReference type="PROSITE" id="PS50977">
    <property type="entry name" value="HTH_TETR_2"/>
    <property type="match status" value="1"/>
</dbReference>